<organism evidence="4 5">
    <name type="scientific">Dehalococcoides mccartyi</name>
    <dbReference type="NCBI Taxonomy" id="61435"/>
    <lineage>
        <taxon>Bacteria</taxon>
        <taxon>Bacillati</taxon>
        <taxon>Chloroflexota</taxon>
        <taxon>Dehalococcoidia</taxon>
        <taxon>Dehalococcoidales</taxon>
        <taxon>Dehalococcoidaceae</taxon>
        <taxon>Dehalococcoides</taxon>
    </lineage>
</organism>
<evidence type="ECO:0000313" key="4">
    <source>
        <dbReference type="EMBL" id="WRO06865.1"/>
    </source>
</evidence>
<evidence type="ECO:0000259" key="3">
    <source>
        <dbReference type="Pfam" id="PF13408"/>
    </source>
</evidence>
<gene>
    <name evidence="4" type="ORF">VLL09_05615</name>
</gene>
<reference evidence="4" key="1">
    <citation type="submission" date="2023-12" db="EMBL/GenBank/DDBJ databases">
        <title>Isolation of organohalide respiring bacteria Dehalococcoides mccartyi strain GPTCE1 in groundwater collected near a chemical plant in Suzhou, China.</title>
        <authorList>
            <person name="Liu G."/>
        </authorList>
    </citation>
    <scope>NUCLEOTIDE SEQUENCE</scope>
    <source>
        <strain evidence="4">GPTCE1</strain>
    </source>
</reference>
<dbReference type="PANTHER" id="PTHR30461:SF2">
    <property type="entry name" value="SERINE RECOMBINASE PINE-RELATED"/>
    <property type="match status" value="1"/>
</dbReference>
<proteinExistence type="predicted"/>
<keyword evidence="1" id="KW-0238">DNA-binding</keyword>
<sequence>MTRCAYCGRPMTGCNAKSGHFSYYVCQSLRRHGAQTCKAKYIPAPKLEKQILEKISGNILTEDNLRELLELSNQEMDKAFESVKCEQNILDDKITDIDYRLSNIYKAIESGNFDLPDLSPRLKELHKQKALLSTKQTELKTTISEYKVSNMSPEQIAFYIKDLKELLDEAELGELKAFIRNFVKEIRIRDNEVTLEYFAPIAEMNTNKRVLPIVQNGGR</sequence>
<dbReference type="AlphaFoldDB" id="A0AB38Z8H9"/>
<accession>A0AB38Z8H9</accession>
<dbReference type="PANTHER" id="PTHR30461">
    <property type="entry name" value="DNA-INVERTASE FROM LAMBDOID PROPHAGE"/>
    <property type="match status" value="1"/>
</dbReference>
<name>A0AB38Z8H9_9CHLR</name>
<dbReference type="Pfam" id="PF13408">
    <property type="entry name" value="Zn_ribbon_recom"/>
    <property type="match status" value="1"/>
</dbReference>
<evidence type="ECO:0000313" key="5">
    <source>
        <dbReference type="Proteomes" id="UP001327986"/>
    </source>
</evidence>
<protein>
    <submittedName>
        <fullName evidence="4">Zinc ribbon domain-containing protein</fullName>
    </submittedName>
</protein>
<feature type="domain" description="Recombinase zinc beta ribbon" evidence="3">
    <location>
        <begin position="2"/>
        <end position="55"/>
    </location>
</feature>
<dbReference type="InterPro" id="IPR025827">
    <property type="entry name" value="Zn_ribbon_recom_dom"/>
</dbReference>
<keyword evidence="2" id="KW-0233">DNA recombination</keyword>
<dbReference type="Proteomes" id="UP001327986">
    <property type="component" value="Chromosome"/>
</dbReference>
<dbReference type="InterPro" id="IPR050639">
    <property type="entry name" value="SSR_resolvase"/>
</dbReference>
<evidence type="ECO:0000256" key="2">
    <source>
        <dbReference type="ARBA" id="ARBA00023172"/>
    </source>
</evidence>
<dbReference type="GO" id="GO:0000150">
    <property type="term" value="F:DNA strand exchange activity"/>
    <property type="evidence" value="ECO:0007669"/>
    <property type="project" value="TreeGrafter"/>
</dbReference>
<evidence type="ECO:0000256" key="1">
    <source>
        <dbReference type="ARBA" id="ARBA00023125"/>
    </source>
</evidence>
<dbReference type="EMBL" id="CP141531">
    <property type="protein sequence ID" value="WRO06865.1"/>
    <property type="molecule type" value="Genomic_DNA"/>
</dbReference>
<dbReference type="GO" id="GO:0003677">
    <property type="term" value="F:DNA binding"/>
    <property type="evidence" value="ECO:0007669"/>
    <property type="project" value="UniProtKB-KW"/>
</dbReference>